<keyword evidence="3 4" id="KW-0067">ATP-binding</keyword>
<evidence type="ECO:0000256" key="4">
    <source>
        <dbReference type="PROSITE-ProRule" id="PRU00289"/>
    </source>
</evidence>
<dbReference type="RefSeq" id="WP_179753358.1">
    <property type="nucleotide sequence ID" value="NZ_BAAAGN010000016.1"/>
</dbReference>
<organism evidence="8 9">
    <name type="scientific">Kineococcus aurantiacus</name>
    <dbReference type="NCBI Taxonomy" id="37633"/>
    <lineage>
        <taxon>Bacteria</taxon>
        <taxon>Bacillati</taxon>
        <taxon>Actinomycetota</taxon>
        <taxon>Actinomycetes</taxon>
        <taxon>Kineosporiales</taxon>
        <taxon>Kineosporiaceae</taxon>
        <taxon>Kineococcus</taxon>
    </lineage>
</organism>
<dbReference type="SMART" id="SM00382">
    <property type="entry name" value="AAA"/>
    <property type="match status" value="3"/>
</dbReference>
<keyword evidence="9" id="KW-1185">Reference proteome</keyword>
<dbReference type="Pfam" id="PF00498">
    <property type="entry name" value="FHA"/>
    <property type="match status" value="1"/>
</dbReference>
<sequence length="1303" mass="133993">MPFRMTVLGADVELEVPVGTTLTDARARLEEVTGPWPRDWREWALDGHPVADAVLGMPPLLAGVVLPPPAAAPTDLVAVAGPAAGTGFAVAPGRHLLGRRGDGPAAVGIDDPSVSRRHAELELSPAGVTTLRDLGSLNGTAVLRAGEREAVRGPVQVPPGTEFALGHTVLRAGGPAVAAAVVQPDAAGRLLLNRPPRLLAEPRAREFTWPVPDPAAQAPGPPWLALLVPVAVAVVLALVWSPLSLLLGLASPVLAAGQWLGQRRRHRHDEQRRAARAGAALARVRTEVGEAARREQTHRRDLHPDAGRLAAEVAGPGDRLFTRSPADADHLTARVGLGDLPATTVAVRGGPGTPVLADVPVTVSLSAGPLGVCGPGEGLVRLLLAQLAAWQSPADVRVVAGPGWEWTRWLPHAVEVVDGDVLGVPAAEVRRRTGPAGRGPGPDLVVVLDPVGWWRTDPRLAPLLTDGPAVGVHTVCLGRARADLPAQCRTVLDLTDGAAGQGPDGLLLSAHERVPVRVDAVDEVWAERLARGLAPLLDAAAASASAVPADVRLLDLVGVPSVESLRRGWARPPAGLPAVLGADASGPCAVDLVHDGPHALLAGTTGSGKSVLLATLVVSLALACPPEHLQLVLVDYKGGAAFGACTGLPHVAGLVTDLDDRLAQRVLRSLRAEVARREQVLAAAGVADVRDLPPGRLPRLVVVVDEFRVLAQEVPEFVDGLVRLAGVGRSLGVHLVLATQRPAGVVSPEIRANTDLRVALRVQDRADAEDVVGDPRPAGFTVPGRALLRRDGLREFQTARLRGPARSGGVLVREVPDGPGAVPADGDRTGDRPGEVDDLPGLVRTLVAAAAGRPRPPAPWLPPLPPVVPDLPPGAGGRLVWGLVDLPDAQRREDVAWDLAAGQHLLVVGGVRSGRTTLLRRLVTEAARVPGTEVHVLDAGGRLRDLAGTGPVGSVVARSEPWRAGRLLERVQQEVDRRRAAGSWTGHVVLVVDGWEAWTAALAAADPAAGADPLLRLLREGAGAGVRVAVAGDRPSLTGAVAGTVGSVVLLRTADRSDAALLGVRPSAVPRDAPPGRGLLVVDGVGHEVQVALPGDLPGDLPSGPGTARLGVAPLPARAGELPGVGWRLPIGLGGDDGGVVLVDTGHVVLVAGPVGSGRTTALRALADAEVRRGGRAVWAREAGPQEVRECWAAGGLVLLDDVCRPLPPAVEDVLGGALLGGGPVRLAAAGDGVDVVAAFRGPAAAVRSAARTTVLLGRGGWVPAEVLARRPVVAPGPGPGAGFAVEGGRWRSVRISCPTVAP</sequence>
<feature type="binding site" evidence="4">
    <location>
        <begin position="909"/>
        <end position="916"/>
    </location>
    <ligand>
        <name>ATP</name>
        <dbReference type="ChEBI" id="CHEBI:30616"/>
    </ligand>
</feature>
<dbReference type="InterPro" id="IPR008984">
    <property type="entry name" value="SMAD_FHA_dom_sf"/>
</dbReference>
<gene>
    <name evidence="8" type="ORF">BJ968_003092</name>
</gene>
<evidence type="ECO:0000259" key="7">
    <source>
        <dbReference type="PROSITE" id="PS50901"/>
    </source>
</evidence>
<feature type="compositionally biased region" description="Basic and acidic residues" evidence="5">
    <location>
        <begin position="825"/>
        <end position="835"/>
    </location>
</feature>
<dbReference type="PANTHER" id="PTHR22683:SF1">
    <property type="entry name" value="TYPE VII SECRETION SYSTEM PROTEIN ESSC"/>
    <property type="match status" value="1"/>
</dbReference>
<feature type="binding site" evidence="4">
    <location>
        <begin position="603"/>
        <end position="610"/>
    </location>
    <ligand>
        <name>ATP</name>
        <dbReference type="ChEBI" id="CHEBI:30616"/>
    </ligand>
</feature>
<reference evidence="8 9" key="1">
    <citation type="submission" date="2020-07" db="EMBL/GenBank/DDBJ databases">
        <title>Sequencing the genomes of 1000 actinobacteria strains.</title>
        <authorList>
            <person name="Klenk H.-P."/>
        </authorList>
    </citation>
    <scope>NUCLEOTIDE SEQUENCE [LARGE SCALE GENOMIC DNA]</scope>
    <source>
        <strain evidence="8 9">DSM 7487</strain>
    </source>
</reference>
<dbReference type="PROSITE" id="PS50006">
    <property type="entry name" value="FHA_DOMAIN"/>
    <property type="match status" value="1"/>
</dbReference>
<evidence type="ECO:0000256" key="1">
    <source>
        <dbReference type="ARBA" id="ARBA00022553"/>
    </source>
</evidence>
<dbReference type="InterPro" id="IPR050206">
    <property type="entry name" value="FtsK/SpoIIIE/SftA"/>
</dbReference>
<dbReference type="CDD" id="cd00060">
    <property type="entry name" value="FHA"/>
    <property type="match status" value="1"/>
</dbReference>
<feature type="region of interest" description="Disordered" evidence="5">
    <location>
        <begin position="809"/>
        <end position="837"/>
    </location>
</feature>
<feature type="domain" description="FHA" evidence="6">
    <location>
        <begin position="95"/>
        <end position="142"/>
    </location>
</feature>
<dbReference type="PANTHER" id="PTHR22683">
    <property type="entry name" value="SPORULATION PROTEIN RELATED"/>
    <property type="match status" value="1"/>
</dbReference>
<dbReference type="GO" id="GO:0003677">
    <property type="term" value="F:DNA binding"/>
    <property type="evidence" value="ECO:0007669"/>
    <property type="project" value="InterPro"/>
</dbReference>
<dbReference type="InterPro" id="IPR003593">
    <property type="entry name" value="AAA+_ATPase"/>
</dbReference>
<dbReference type="Gene3D" id="3.40.50.300">
    <property type="entry name" value="P-loop containing nucleotide triphosphate hydrolases"/>
    <property type="match status" value="4"/>
</dbReference>
<proteinExistence type="predicted"/>
<accession>A0A7Y9DMW9</accession>
<name>A0A7Y9DMW9_9ACTN</name>
<dbReference type="CDD" id="cd01127">
    <property type="entry name" value="TrwB_TraG_TraD_VirD4"/>
    <property type="match status" value="1"/>
</dbReference>
<dbReference type="Gene3D" id="2.60.200.20">
    <property type="match status" value="1"/>
</dbReference>
<dbReference type="EMBL" id="JACCBB010000001">
    <property type="protein sequence ID" value="NYD23552.1"/>
    <property type="molecule type" value="Genomic_DNA"/>
</dbReference>
<dbReference type="Proteomes" id="UP000521922">
    <property type="component" value="Unassembled WGS sequence"/>
</dbReference>
<dbReference type="Pfam" id="PF01580">
    <property type="entry name" value="FtsK_SpoIIIE"/>
    <property type="match status" value="2"/>
</dbReference>
<keyword evidence="1" id="KW-0597">Phosphoprotein</keyword>
<evidence type="ECO:0000313" key="9">
    <source>
        <dbReference type="Proteomes" id="UP000521922"/>
    </source>
</evidence>
<keyword evidence="2 4" id="KW-0547">Nucleotide-binding</keyword>
<evidence type="ECO:0000259" key="6">
    <source>
        <dbReference type="PROSITE" id="PS50006"/>
    </source>
</evidence>
<dbReference type="PROSITE" id="PS50901">
    <property type="entry name" value="FTSK"/>
    <property type="match status" value="2"/>
</dbReference>
<protein>
    <submittedName>
        <fullName evidence="8">S-DNA-T family DNA segregation ATPase FtsK/SpoIIIE</fullName>
    </submittedName>
</protein>
<dbReference type="InterPro" id="IPR000253">
    <property type="entry name" value="FHA_dom"/>
</dbReference>
<dbReference type="SUPFAM" id="SSF49879">
    <property type="entry name" value="SMAD/FHA domain"/>
    <property type="match status" value="1"/>
</dbReference>
<dbReference type="InterPro" id="IPR027417">
    <property type="entry name" value="P-loop_NTPase"/>
</dbReference>
<dbReference type="GO" id="GO:0005524">
    <property type="term" value="F:ATP binding"/>
    <property type="evidence" value="ECO:0007669"/>
    <property type="project" value="UniProtKB-UniRule"/>
</dbReference>
<evidence type="ECO:0000313" key="8">
    <source>
        <dbReference type="EMBL" id="NYD23552.1"/>
    </source>
</evidence>
<evidence type="ECO:0000256" key="5">
    <source>
        <dbReference type="SAM" id="MobiDB-lite"/>
    </source>
</evidence>
<dbReference type="InterPro" id="IPR002543">
    <property type="entry name" value="FtsK_dom"/>
</dbReference>
<dbReference type="SUPFAM" id="SSF52540">
    <property type="entry name" value="P-loop containing nucleoside triphosphate hydrolases"/>
    <property type="match status" value="3"/>
</dbReference>
<evidence type="ECO:0000256" key="3">
    <source>
        <dbReference type="ARBA" id="ARBA00022840"/>
    </source>
</evidence>
<evidence type="ECO:0000256" key="2">
    <source>
        <dbReference type="ARBA" id="ARBA00022741"/>
    </source>
</evidence>
<feature type="domain" description="FtsK" evidence="7">
    <location>
        <begin position="892"/>
        <end position="1070"/>
    </location>
</feature>
<feature type="domain" description="FtsK" evidence="7">
    <location>
        <begin position="585"/>
        <end position="769"/>
    </location>
</feature>
<comment type="caution">
    <text evidence="8">The sequence shown here is derived from an EMBL/GenBank/DDBJ whole genome shotgun (WGS) entry which is preliminary data.</text>
</comment>